<evidence type="ECO:0000256" key="2">
    <source>
        <dbReference type="ARBA" id="ARBA00008531"/>
    </source>
</evidence>
<dbReference type="InterPro" id="IPR036225">
    <property type="entry name" value="SRP/SRP_N"/>
</dbReference>
<evidence type="ECO:0000259" key="11">
    <source>
        <dbReference type="SMART" id="SM00962"/>
    </source>
</evidence>
<evidence type="ECO:0000256" key="7">
    <source>
        <dbReference type="ARBA" id="ARBA00023134"/>
    </source>
</evidence>
<evidence type="ECO:0000256" key="3">
    <source>
        <dbReference type="ARBA" id="ARBA00022475"/>
    </source>
</evidence>
<dbReference type="EMBL" id="JAEKNR010000234">
    <property type="protein sequence ID" value="MBJ7601125.1"/>
    <property type="molecule type" value="Genomic_DNA"/>
</dbReference>
<evidence type="ECO:0000256" key="9">
    <source>
        <dbReference type="ARBA" id="ARBA00023170"/>
    </source>
</evidence>
<evidence type="ECO:0000313" key="13">
    <source>
        <dbReference type="Proteomes" id="UP000612893"/>
    </source>
</evidence>
<evidence type="ECO:0000313" key="12">
    <source>
        <dbReference type="EMBL" id="MBJ7601125.1"/>
    </source>
</evidence>
<dbReference type="AlphaFoldDB" id="A0A934KFC9"/>
<dbReference type="Gene3D" id="3.40.50.300">
    <property type="entry name" value="P-loop containing nucleotide triphosphate hydrolases"/>
    <property type="match status" value="1"/>
</dbReference>
<keyword evidence="3" id="KW-1003">Cell membrane</keyword>
<dbReference type="SUPFAM" id="SSF52540">
    <property type="entry name" value="P-loop containing nucleoside triphosphate hydrolases"/>
    <property type="match status" value="1"/>
</dbReference>
<dbReference type="GO" id="GO:0016787">
    <property type="term" value="F:hydrolase activity"/>
    <property type="evidence" value="ECO:0007669"/>
    <property type="project" value="UniProtKB-KW"/>
</dbReference>
<evidence type="ECO:0000256" key="4">
    <source>
        <dbReference type="ARBA" id="ARBA00022490"/>
    </source>
</evidence>
<accession>A0A934KFC9</accession>
<keyword evidence="5" id="KW-0547">Nucleotide-binding</keyword>
<keyword evidence="9" id="KW-0675">Receptor</keyword>
<gene>
    <name evidence="12" type="primary">ftsY</name>
    <name evidence="12" type="ORF">JF922_24010</name>
</gene>
<dbReference type="GO" id="GO:0005886">
    <property type="term" value="C:plasma membrane"/>
    <property type="evidence" value="ECO:0007669"/>
    <property type="project" value="UniProtKB-SubCell"/>
</dbReference>
<sequence length="310" mass="32075">MADPRPGLWNRVASRTRNIFSEGLRSAGTPIEPGFYYQLEELLVAGDLGPGLAAQVTEAVRDRRPRTVEAAREALIAELSAAMSTKPRGLFIDAKPSCVLLYGINGSGKTTTAGKLAYLLRADGFNPLLVAADTYRAAGIEQAQAWAERAGVPCFAGRPGGDPAAVVFDALQMAAGRGHGVVLVDTAGRLQTQTNLVNELAKVGRVAARALPGAPHESLLVLDGNLGQSNLGQAKGFNDALQITGLVLTKMDGTARGGAVVAIEKELGVPTKLIGVGEGISELAPFDVRLFASSLFAPPQPTGTAPTGGA</sequence>
<keyword evidence="4" id="KW-0963">Cytoplasm</keyword>
<comment type="similarity">
    <text evidence="2">Belongs to the GTP-binding SRP family.</text>
</comment>
<evidence type="ECO:0000256" key="1">
    <source>
        <dbReference type="ARBA" id="ARBA00004413"/>
    </source>
</evidence>
<dbReference type="InterPro" id="IPR042101">
    <property type="entry name" value="SRP54_N_sf"/>
</dbReference>
<dbReference type="NCBIfam" id="TIGR00064">
    <property type="entry name" value="ftsY"/>
    <property type="match status" value="1"/>
</dbReference>
<dbReference type="SUPFAM" id="SSF47364">
    <property type="entry name" value="Domain of the SRP/SRP receptor G-proteins"/>
    <property type="match status" value="1"/>
</dbReference>
<keyword evidence="13" id="KW-1185">Reference proteome</keyword>
<evidence type="ECO:0000256" key="5">
    <source>
        <dbReference type="ARBA" id="ARBA00022741"/>
    </source>
</evidence>
<dbReference type="Pfam" id="PF00448">
    <property type="entry name" value="SRP54"/>
    <property type="match status" value="1"/>
</dbReference>
<organism evidence="12 13">
    <name type="scientific">Candidatus Nephthysia bennettiae</name>
    <dbReference type="NCBI Taxonomy" id="3127016"/>
    <lineage>
        <taxon>Bacteria</taxon>
        <taxon>Bacillati</taxon>
        <taxon>Candidatus Dormiibacterota</taxon>
        <taxon>Candidatus Dormibacteria</taxon>
        <taxon>Candidatus Dormibacterales</taxon>
        <taxon>Candidatus Dormibacteraceae</taxon>
        <taxon>Candidatus Nephthysia</taxon>
    </lineage>
</organism>
<evidence type="ECO:0000259" key="10">
    <source>
        <dbReference type="SMART" id="SM00382"/>
    </source>
</evidence>
<comment type="subcellular location">
    <subcellularLocation>
        <location evidence="1">Cell membrane</location>
        <topology evidence="1">Peripheral membrane protein</topology>
        <orientation evidence="1">Cytoplasmic side</orientation>
    </subcellularLocation>
</comment>
<dbReference type="InterPro" id="IPR004390">
    <property type="entry name" value="SR_rcpt_FtsY"/>
</dbReference>
<dbReference type="SMART" id="SM00962">
    <property type="entry name" value="SRP54"/>
    <property type="match status" value="1"/>
</dbReference>
<dbReference type="RefSeq" id="WP_338205218.1">
    <property type="nucleotide sequence ID" value="NZ_JAEKNR010000234.1"/>
</dbReference>
<protein>
    <submittedName>
        <fullName evidence="12">Signal recognition particle-docking protein FtsY</fullName>
    </submittedName>
</protein>
<feature type="domain" description="AAA+ ATPase" evidence="10">
    <location>
        <begin position="95"/>
        <end position="302"/>
    </location>
</feature>
<evidence type="ECO:0000256" key="6">
    <source>
        <dbReference type="ARBA" id="ARBA00022801"/>
    </source>
</evidence>
<keyword evidence="7" id="KW-0342">GTP-binding</keyword>
<feature type="domain" description="SRP54-type proteins GTP-binding" evidence="11">
    <location>
        <begin position="96"/>
        <end position="297"/>
    </location>
</feature>
<dbReference type="InterPro" id="IPR027417">
    <property type="entry name" value="P-loop_NTPase"/>
</dbReference>
<dbReference type="InterPro" id="IPR000897">
    <property type="entry name" value="SRP54_GTPase_dom"/>
</dbReference>
<proteinExistence type="inferred from homology"/>
<evidence type="ECO:0000256" key="8">
    <source>
        <dbReference type="ARBA" id="ARBA00023136"/>
    </source>
</evidence>
<dbReference type="SMART" id="SM00382">
    <property type="entry name" value="AAA"/>
    <property type="match status" value="1"/>
</dbReference>
<dbReference type="PANTHER" id="PTHR43134">
    <property type="entry name" value="SIGNAL RECOGNITION PARTICLE RECEPTOR SUBUNIT ALPHA"/>
    <property type="match status" value="1"/>
</dbReference>
<dbReference type="Gene3D" id="1.20.120.140">
    <property type="entry name" value="Signal recognition particle SRP54, nucleotide-binding domain"/>
    <property type="match status" value="1"/>
</dbReference>
<keyword evidence="6" id="KW-0378">Hydrolase</keyword>
<dbReference type="Proteomes" id="UP000612893">
    <property type="component" value="Unassembled WGS sequence"/>
</dbReference>
<dbReference type="InterPro" id="IPR003593">
    <property type="entry name" value="AAA+_ATPase"/>
</dbReference>
<dbReference type="PANTHER" id="PTHR43134:SF1">
    <property type="entry name" value="SIGNAL RECOGNITION PARTICLE RECEPTOR SUBUNIT ALPHA"/>
    <property type="match status" value="1"/>
</dbReference>
<name>A0A934KFC9_9BACT</name>
<keyword evidence="8" id="KW-0472">Membrane</keyword>
<dbReference type="GO" id="GO:0005525">
    <property type="term" value="F:GTP binding"/>
    <property type="evidence" value="ECO:0007669"/>
    <property type="project" value="UniProtKB-KW"/>
</dbReference>
<reference evidence="12" key="1">
    <citation type="submission" date="2020-10" db="EMBL/GenBank/DDBJ databases">
        <title>Ca. Dormibacterota MAGs.</title>
        <authorList>
            <person name="Montgomery K."/>
        </authorList>
    </citation>
    <scope>NUCLEOTIDE SEQUENCE [LARGE SCALE GENOMIC DNA]</scope>
    <source>
        <strain evidence="12">SC8812_S17_10</strain>
    </source>
</reference>
<comment type="caution">
    <text evidence="12">The sequence shown here is derived from an EMBL/GenBank/DDBJ whole genome shotgun (WGS) entry which is preliminary data.</text>
</comment>